<comment type="caution">
    <text evidence="4">Lacks conserved residue(s) required for the propagation of feature annotation.</text>
</comment>
<sequence length="228" mass="24149">MGIDFDSFVLTAATADLDDEPAAREHADAVEYRMDLAADPLEGLRAYDGELPILATNRAAWEGGEWDGDDDERLAALEEALATDAVEAIDVELESLRSGAATDLRTSARDHGVSVVASAHDFEATPDEIELMDTLSDACERADVGKLATTAETRADTLALLAVTHRLTESGRTVATMAMGEAGSHTRAVAPVYGSKIGYAPVDPAEATAPGQYDLETLSRLIATLENE</sequence>
<keyword evidence="2 4" id="KW-0456">Lyase</keyword>
<keyword evidence="4" id="KW-0028">Amino-acid biosynthesis</keyword>
<evidence type="ECO:0000313" key="6">
    <source>
        <dbReference type="Proteomes" id="UP000273828"/>
    </source>
</evidence>
<comment type="similarity">
    <text evidence="4">Belongs to the type-I 3-dehydroquinase family.</text>
</comment>
<evidence type="ECO:0000256" key="4">
    <source>
        <dbReference type="HAMAP-Rule" id="MF_00214"/>
    </source>
</evidence>
<keyword evidence="6" id="KW-1185">Reference proteome</keyword>
<dbReference type="SUPFAM" id="SSF51569">
    <property type="entry name" value="Aldolase"/>
    <property type="match status" value="1"/>
</dbReference>
<organism evidence="5 6">
    <name type="scientific">Natrarchaeobius halalkaliphilus</name>
    <dbReference type="NCBI Taxonomy" id="1679091"/>
    <lineage>
        <taxon>Archaea</taxon>
        <taxon>Methanobacteriati</taxon>
        <taxon>Methanobacteriota</taxon>
        <taxon>Stenosarchaea group</taxon>
        <taxon>Halobacteria</taxon>
        <taxon>Halobacteriales</taxon>
        <taxon>Natrialbaceae</taxon>
        <taxon>Natrarchaeobius</taxon>
    </lineage>
</organism>
<comment type="caution">
    <text evidence="5">The sequence shown here is derived from an EMBL/GenBank/DDBJ whole genome shotgun (WGS) entry which is preliminary data.</text>
</comment>
<comment type="pathway">
    <text evidence="4">Metabolic intermediate biosynthesis; chorismate biosynthesis; chorismate from D-erythrose 4-phosphate and phosphoenolpyruvate: step 3/7.</text>
</comment>
<dbReference type="PANTHER" id="PTHR43699">
    <property type="entry name" value="3-DEHYDROQUINATE DEHYDRATASE"/>
    <property type="match status" value="1"/>
</dbReference>
<proteinExistence type="inferred from homology"/>
<dbReference type="GO" id="GO:0009423">
    <property type="term" value="P:chorismate biosynthetic process"/>
    <property type="evidence" value="ECO:0007669"/>
    <property type="project" value="UniProtKB-UniRule"/>
</dbReference>
<dbReference type="AlphaFoldDB" id="A0A3N6NWQ1"/>
<reference evidence="5 6" key="1">
    <citation type="submission" date="2018-10" db="EMBL/GenBank/DDBJ databases">
        <title>Natrarchaeobius chitinivorans gen. nov., sp. nov., and Natrarchaeobius haloalkaliphilus sp. nov., alkaliphilic, chitin-utilizing haloarchaea from hypersaline alkaline lakes.</title>
        <authorList>
            <person name="Sorokin D.Y."/>
            <person name="Elcheninov A.G."/>
            <person name="Kostrikina N.A."/>
            <person name="Bale N.J."/>
            <person name="Sinninghe Damste J.S."/>
            <person name="Khijniak T.V."/>
            <person name="Kublanov I.V."/>
            <person name="Toshchakov S.V."/>
        </authorList>
    </citation>
    <scope>NUCLEOTIDE SEQUENCE [LARGE SCALE GENOMIC DNA]</scope>
    <source>
        <strain evidence="5 6">AArcht-Sl</strain>
    </source>
</reference>
<keyword evidence="4" id="KW-0057">Aromatic amino acid biosynthesis</keyword>
<dbReference type="CDD" id="cd00502">
    <property type="entry name" value="DHQase_I"/>
    <property type="match status" value="1"/>
</dbReference>
<dbReference type="Pfam" id="PF01487">
    <property type="entry name" value="DHquinase_I"/>
    <property type="match status" value="1"/>
</dbReference>
<accession>A0A3N6NWQ1</accession>
<evidence type="ECO:0000256" key="2">
    <source>
        <dbReference type="ARBA" id="ARBA00023239"/>
    </source>
</evidence>
<gene>
    <name evidence="4" type="primary">aroD</name>
    <name evidence="5" type="ORF">EA462_11415</name>
</gene>
<dbReference type="HAMAP" id="MF_00214">
    <property type="entry name" value="AroD"/>
    <property type="match status" value="1"/>
</dbReference>
<feature type="active site" description="Schiff-base intermediate with substrate" evidence="4">
    <location>
        <position position="146"/>
    </location>
</feature>
<dbReference type="GO" id="GO:0008652">
    <property type="term" value="P:amino acid biosynthetic process"/>
    <property type="evidence" value="ECO:0007669"/>
    <property type="project" value="UniProtKB-KW"/>
</dbReference>
<evidence type="ECO:0000256" key="3">
    <source>
        <dbReference type="ARBA" id="ARBA00023270"/>
    </source>
</evidence>
<evidence type="ECO:0000256" key="1">
    <source>
        <dbReference type="ARBA" id="ARBA00001864"/>
    </source>
</evidence>
<comment type="function">
    <text evidence="4">Involved in the third step of the chorismate pathway, which leads to the biosynthesis of aromatic amino acids. Catalyzes the cis-dehydration of 3-dehydroquinate (DHQ) and introduces the first double bond of the aromatic ring to yield 3-dehydroshikimate.</text>
</comment>
<comment type="catalytic activity">
    <reaction evidence="1 4">
        <text>3-dehydroquinate = 3-dehydroshikimate + H2O</text>
        <dbReference type="Rhea" id="RHEA:21096"/>
        <dbReference type="ChEBI" id="CHEBI:15377"/>
        <dbReference type="ChEBI" id="CHEBI:16630"/>
        <dbReference type="ChEBI" id="CHEBI:32364"/>
        <dbReference type="EC" id="4.2.1.10"/>
    </reaction>
</comment>
<feature type="binding site" evidence="4">
    <location>
        <position position="58"/>
    </location>
    <ligand>
        <name>3-dehydroquinate</name>
        <dbReference type="ChEBI" id="CHEBI:32364"/>
    </ligand>
</feature>
<evidence type="ECO:0000313" key="5">
    <source>
        <dbReference type="EMBL" id="RQG88989.1"/>
    </source>
</evidence>
<name>A0A3N6NWQ1_9EURY</name>
<dbReference type="EC" id="4.2.1.10" evidence="4"/>
<dbReference type="InterPro" id="IPR001381">
    <property type="entry name" value="DHquinase_I"/>
</dbReference>
<dbReference type="Gene3D" id="3.20.20.70">
    <property type="entry name" value="Aldolase class I"/>
    <property type="match status" value="1"/>
</dbReference>
<dbReference type="GO" id="GO:0046279">
    <property type="term" value="P:3,4-dihydroxybenzoate biosynthetic process"/>
    <property type="evidence" value="ECO:0007669"/>
    <property type="project" value="TreeGrafter"/>
</dbReference>
<feature type="binding site" evidence="4">
    <location>
        <position position="187"/>
    </location>
    <ligand>
        <name>3-dehydroquinate</name>
        <dbReference type="ChEBI" id="CHEBI:32364"/>
    </ligand>
</feature>
<dbReference type="InterPro" id="IPR013785">
    <property type="entry name" value="Aldolase_TIM"/>
</dbReference>
<dbReference type="InterPro" id="IPR050146">
    <property type="entry name" value="Type-I_3-dehydroquinase"/>
</dbReference>
<comment type="subunit">
    <text evidence="4">Homodimer.</text>
</comment>
<dbReference type="PANTHER" id="PTHR43699:SF1">
    <property type="entry name" value="3-DEHYDROQUINATE DEHYDRATASE"/>
    <property type="match status" value="1"/>
</dbReference>
<dbReference type="RefSeq" id="WP_124178676.1">
    <property type="nucleotide sequence ID" value="NZ_REFY01000004.1"/>
</dbReference>
<feature type="binding site" evidence="4">
    <location>
        <position position="208"/>
    </location>
    <ligand>
        <name>3-dehydroquinate</name>
        <dbReference type="ChEBI" id="CHEBI:32364"/>
    </ligand>
</feature>
<feature type="binding site" evidence="4">
    <location>
        <position position="212"/>
    </location>
    <ligand>
        <name>3-dehydroquinate</name>
        <dbReference type="ChEBI" id="CHEBI:32364"/>
    </ligand>
</feature>
<dbReference type="OrthoDB" id="34329at2157"/>
<feature type="active site" description="Proton donor/acceptor" evidence="4">
    <location>
        <position position="120"/>
    </location>
</feature>
<dbReference type="GO" id="GO:0009073">
    <property type="term" value="P:aromatic amino acid family biosynthetic process"/>
    <property type="evidence" value="ECO:0007669"/>
    <property type="project" value="UniProtKB-KW"/>
</dbReference>
<dbReference type="Proteomes" id="UP000273828">
    <property type="component" value="Unassembled WGS sequence"/>
</dbReference>
<protein>
    <recommendedName>
        <fullName evidence="4">3-dehydroquinate dehydratase</fullName>
        <shortName evidence="4">3-dehydroquinase</shortName>
        <ecNumber evidence="4">4.2.1.10</ecNumber>
    </recommendedName>
    <alternativeName>
        <fullName evidence="4">Type I DHQase</fullName>
    </alternativeName>
    <alternativeName>
        <fullName evidence="4">Type I dehydroquinase</fullName>
        <shortName evidence="4">DHQ1</shortName>
    </alternativeName>
</protein>
<dbReference type="EMBL" id="REFY01000004">
    <property type="protein sequence ID" value="RQG88989.1"/>
    <property type="molecule type" value="Genomic_DNA"/>
</dbReference>
<dbReference type="UniPathway" id="UPA00053">
    <property type="reaction ID" value="UER00086"/>
</dbReference>
<keyword evidence="3 4" id="KW-0704">Schiff base</keyword>
<feature type="binding site" evidence="4">
    <location>
        <begin position="31"/>
        <end position="33"/>
    </location>
    <ligand>
        <name>3-dehydroquinate</name>
        <dbReference type="ChEBI" id="CHEBI:32364"/>
    </ligand>
</feature>
<dbReference type="GO" id="GO:0003855">
    <property type="term" value="F:3-dehydroquinate dehydratase activity"/>
    <property type="evidence" value="ECO:0007669"/>
    <property type="project" value="UniProtKB-UniRule"/>
</dbReference>